<reference evidence="1 2" key="1">
    <citation type="submission" date="2015-08" db="EMBL/GenBank/DDBJ databases">
        <authorList>
            <person name="Babu N.S."/>
            <person name="Beckwith C.J."/>
            <person name="Beseler K.G."/>
            <person name="Brison A."/>
            <person name="Carone J.V."/>
            <person name="Caskin T.P."/>
            <person name="Diamond M."/>
            <person name="Durham M.E."/>
            <person name="Foxe J.M."/>
            <person name="Go M."/>
            <person name="Henderson B.A."/>
            <person name="Jones I.B."/>
            <person name="McGettigan J.A."/>
            <person name="Micheletti S.J."/>
            <person name="Nasrallah M.E."/>
            <person name="Ortiz D."/>
            <person name="Piller C.R."/>
            <person name="Privatt S.R."/>
            <person name="Schneider S.L."/>
            <person name="Sharp S."/>
            <person name="Smith T.C."/>
            <person name="Stanton J.D."/>
            <person name="Ullery H.E."/>
            <person name="Wilson R.J."/>
            <person name="Serrano M.G."/>
            <person name="Buck G."/>
            <person name="Lee V."/>
            <person name="Wang Y."/>
            <person name="Carvalho R."/>
            <person name="Voegtly L."/>
            <person name="Shi R."/>
            <person name="Duckworth R."/>
            <person name="Johnson A."/>
            <person name="Loviza R."/>
            <person name="Walstead R."/>
            <person name="Shah Z."/>
            <person name="Kiflezghi M."/>
            <person name="Wade K."/>
            <person name="Ball S.L."/>
            <person name="Bradley K.W."/>
            <person name="Asai D.J."/>
            <person name="Bowman C.A."/>
            <person name="Russell D.A."/>
            <person name="Pope W.H."/>
            <person name="Jacobs-Sera D."/>
            <person name="Hendrix R.W."/>
            <person name="Hatfull G.F."/>
        </authorList>
    </citation>
    <scope>NUCLEOTIDE SEQUENCE [LARGE SCALE GENOMIC DNA]</scope>
</reference>
<accession>A0A127AWA6</accession>
<dbReference type="KEGG" id="vg:29125289"/>
<dbReference type="Proteomes" id="UP000203261">
    <property type="component" value="Segment"/>
</dbReference>
<protein>
    <submittedName>
        <fullName evidence="1">Uncharacterized protein</fullName>
    </submittedName>
</protein>
<dbReference type="OrthoDB" id="34699at10239"/>
<keyword evidence="2" id="KW-1185">Reference proteome</keyword>
<name>A0A127AWA6_9CAUD</name>
<sequence>MLEKFITGWTEDTPLEVTKNLAYWERNMLALLLGKVMNQLHQTQGENDPNYVGVCGWYYDTDNNWDGWKRVVSLDDGRIGFHVPDEFDVGDLPLIEANWDGHTTKDKWLYVMNKVGAKIPDTLI</sequence>
<evidence type="ECO:0000313" key="2">
    <source>
        <dbReference type="Proteomes" id="UP000203261"/>
    </source>
</evidence>
<dbReference type="RefSeq" id="YP_009302509.1">
    <property type="nucleotide sequence ID" value="NC_031245.1"/>
</dbReference>
<evidence type="ECO:0000313" key="1">
    <source>
        <dbReference type="EMBL" id="AMM44920.1"/>
    </source>
</evidence>
<dbReference type="GeneID" id="29125289"/>
<organism evidence="1 2">
    <name type="scientific">Bacillus phage SP-15</name>
    <dbReference type="NCBI Taxonomy" id="1792032"/>
    <lineage>
        <taxon>Viruses</taxon>
        <taxon>Duplodnaviria</taxon>
        <taxon>Heunggongvirae</taxon>
        <taxon>Uroviricota</taxon>
        <taxon>Caudoviricetes</taxon>
        <taxon>Thornevirus</taxon>
        <taxon>Thornevirus SP15</taxon>
    </lineage>
</organism>
<gene>
    <name evidence="1" type="ORF">SP15_122</name>
</gene>
<proteinExistence type="predicted"/>
<dbReference type="EMBL" id="KT624200">
    <property type="protein sequence ID" value="AMM44920.1"/>
    <property type="molecule type" value="Genomic_DNA"/>
</dbReference>